<organism evidence="1 2">
    <name type="scientific">Streptococcus mutans serotype c (strain ATCC 700610 / UA159)</name>
    <dbReference type="NCBI Taxonomy" id="210007"/>
    <lineage>
        <taxon>Bacteria</taxon>
        <taxon>Bacillati</taxon>
        <taxon>Bacillota</taxon>
        <taxon>Bacilli</taxon>
        <taxon>Lactobacillales</taxon>
        <taxon>Streptococcaceae</taxon>
        <taxon>Streptococcus</taxon>
    </lineage>
</organism>
<dbReference type="EMBL" id="AE014133">
    <property type="protein sequence ID" value="AAN59519.1"/>
    <property type="molecule type" value="Genomic_DNA"/>
</dbReference>
<dbReference type="HOGENOM" id="CLU_3240290_0_0_9"/>
<dbReference type="Proteomes" id="UP000002512">
    <property type="component" value="Chromosome"/>
</dbReference>
<protein>
    <submittedName>
        <fullName evidence="1">Uncharacterized protein</fullName>
    </submittedName>
</protein>
<accession>Q8DSA1</accession>
<dbReference type="AlphaFoldDB" id="Q8DSA1"/>
<dbReference type="KEGG" id="smu:SMU_1907"/>
<gene>
    <name evidence="1" type="ordered locus">SMU_1907</name>
</gene>
<dbReference type="PATRIC" id="fig|210007.7.peg.1695"/>
<sequence>MEQNILNGSYFVLNGKNAKFLLEIDKLTLPDKLATLPVPHQVR</sequence>
<name>Q8DSA1_STRMU</name>
<evidence type="ECO:0000313" key="1">
    <source>
        <dbReference type="EMBL" id="AAN59519.1"/>
    </source>
</evidence>
<reference evidence="1 2" key="1">
    <citation type="journal article" date="2002" name="Proc. Natl. Acad. Sci. U.S.A.">
        <title>Genome sequence of Streptococcus mutans UA159, a cariogenic dental pathogen.</title>
        <authorList>
            <person name="Ajdic D."/>
            <person name="McShan W.M."/>
            <person name="McLaughlin R.E."/>
            <person name="Savic G."/>
            <person name="Chang J."/>
            <person name="Carson M.B."/>
            <person name="Primeaux C."/>
            <person name="Tian R."/>
            <person name="Kenton S."/>
            <person name="Jia H."/>
            <person name="Lin S."/>
            <person name="Qian Y."/>
            <person name="Li S."/>
            <person name="Zhu H."/>
            <person name="Najar F."/>
            <person name="Lai H."/>
            <person name="White J."/>
            <person name="Roe B.A."/>
            <person name="Ferretti J.J."/>
        </authorList>
    </citation>
    <scope>NUCLEOTIDE SEQUENCE [LARGE SCALE GENOMIC DNA]</scope>
    <source>
        <strain evidence="2">ATCC 700610 / UA159</strain>
    </source>
</reference>
<keyword evidence="2" id="KW-1185">Reference proteome</keyword>
<proteinExistence type="predicted"/>
<evidence type="ECO:0000313" key="2">
    <source>
        <dbReference type="Proteomes" id="UP000002512"/>
    </source>
</evidence>